<evidence type="ECO:0000256" key="5">
    <source>
        <dbReference type="ARBA" id="ARBA00023600"/>
    </source>
</evidence>
<organism evidence="7 8">
    <name type="scientific">Paenibacillus terrae</name>
    <dbReference type="NCBI Taxonomy" id="159743"/>
    <lineage>
        <taxon>Bacteria</taxon>
        <taxon>Bacillati</taxon>
        <taxon>Bacillota</taxon>
        <taxon>Bacilli</taxon>
        <taxon>Bacillales</taxon>
        <taxon>Paenibacillaceae</taxon>
        <taxon>Paenibacillus</taxon>
    </lineage>
</organism>
<dbReference type="GO" id="GO:0016020">
    <property type="term" value="C:membrane"/>
    <property type="evidence" value="ECO:0007669"/>
    <property type="project" value="UniProtKB-SubCell"/>
</dbReference>
<comment type="subcellular location">
    <subcellularLocation>
        <location evidence="1">Membrane</location>
        <topology evidence="1">Multi-pass membrane protein</topology>
    </subcellularLocation>
</comment>
<evidence type="ECO:0000313" key="7">
    <source>
        <dbReference type="EMBL" id="KJD45365.1"/>
    </source>
</evidence>
<reference evidence="7 8" key="1">
    <citation type="submission" date="2014-11" db="EMBL/GenBank/DDBJ databases">
        <title>Draft Genome Sequences of Paenibacillus polymyxa NRRL B-30509 and Paenibacillus terrae NRRL B-30644, Strains from a Poultry Environment that Produce Tridecaptin A and Paenicidins.</title>
        <authorList>
            <person name="van Belkum M.J."/>
            <person name="Lohans C.T."/>
            <person name="Vederas J.C."/>
        </authorList>
    </citation>
    <scope>NUCLEOTIDE SEQUENCE [LARGE SCALE GENOMIC DNA]</scope>
    <source>
        <strain evidence="7 8">NRRL B-30644</strain>
    </source>
</reference>
<dbReference type="RefSeq" id="WP_014280817.1">
    <property type="nucleotide sequence ID" value="NZ_JTHP01000020.1"/>
</dbReference>
<comment type="caution">
    <text evidence="7">The sequence shown here is derived from an EMBL/GenBank/DDBJ whole genome shotgun (WGS) entry which is preliminary data.</text>
</comment>
<keyword evidence="3 6" id="KW-1133">Transmembrane helix</keyword>
<evidence type="ECO:0000313" key="8">
    <source>
        <dbReference type="Proteomes" id="UP000032534"/>
    </source>
</evidence>
<evidence type="ECO:0000256" key="3">
    <source>
        <dbReference type="ARBA" id="ARBA00022989"/>
    </source>
</evidence>
<dbReference type="PATRIC" id="fig|159743.3.peg.2637"/>
<dbReference type="OMA" id="TFAFGGW"/>
<comment type="similarity">
    <text evidence="5">Belongs to the bacteriophage holin family. Cp-1 holin subfamily.</text>
</comment>
<dbReference type="EMBL" id="JTHP01000020">
    <property type="protein sequence ID" value="KJD45365.1"/>
    <property type="molecule type" value="Genomic_DNA"/>
</dbReference>
<dbReference type="OrthoDB" id="88184at2"/>
<dbReference type="Pfam" id="PF05105">
    <property type="entry name" value="Phage_holin_4_1"/>
    <property type="match status" value="1"/>
</dbReference>
<feature type="transmembrane region" description="Helical" evidence="6">
    <location>
        <begin position="6"/>
        <end position="23"/>
    </location>
</feature>
<evidence type="ECO:0000256" key="1">
    <source>
        <dbReference type="ARBA" id="ARBA00004141"/>
    </source>
</evidence>
<gene>
    <name evidence="7" type="ORF">QD47_11795</name>
</gene>
<keyword evidence="2 6" id="KW-0812">Transmembrane</keyword>
<protein>
    <submittedName>
        <fullName evidence="7">Holin</fullName>
    </submittedName>
</protein>
<evidence type="ECO:0000256" key="6">
    <source>
        <dbReference type="SAM" id="Phobius"/>
    </source>
</evidence>
<keyword evidence="4 6" id="KW-0472">Membrane</keyword>
<evidence type="ECO:0000256" key="2">
    <source>
        <dbReference type="ARBA" id="ARBA00022692"/>
    </source>
</evidence>
<evidence type="ECO:0000256" key="4">
    <source>
        <dbReference type="ARBA" id="ARBA00023136"/>
    </source>
</evidence>
<dbReference type="InterPro" id="IPR006480">
    <property type="entry name" value="Phage_holin_4_1"/>
</dbReference>
<name>A0A0D7X1S9_9BACL</name>
<feature type="transmembrane region" description="Helical" evidence="6">
    <location>
        <begin position="30"/>
        <end position="49"/>
    </location>
</feature>
<sequence length="141" mass="15240">MNINPAMFSMFCATTGAIITFAFGGWNQLMVLFTVAMAVDYVTGVAAAIKTGQGLSSKAGFWGLTRKALMLMVISLAHHMDLLMGTEIMKGAATYFYLSNELISITENCSRMGLPLPPKLKNFFALLKDKESGGKDGGKDR</sequence>
<proteinExistence type="inferred from homology"/>
<dbReference type="NCBIfam" id="TIGR01593">
    <property type="entry name" value="holin_tox_secr"/>
    <property type="match status" value="1"/>
</dbReference>
<dbReference type="AlphaFoldDB" id="A0A0D7X1S9"/>
<accession>A0A0D7X1S9</accession>
<keyword evidence="8" id="KW-1185">Reference proteome</keyword>
<dbReference type="Proteomes" id="UP000032534">
    <property type="component" value="Unassembled WGS sequence"/>
</dbReference>